<accession>A0A1I1UYI8</accession>
<evidence type="ECO:0000313" key="1">
    <source>
        <dbReference type="EMBL" id="SFD75754.1"/>
    </source>
</evidence>
<keyword evidence="2" id="KW-1185">Reference proteome</keyword>
<sequence length="241" mass="26739">MTKKKFLLVCEGPTDIPVLTSIAKALVNKNGCQIEIVELSPQLDATSGQYPAHGWTAVRAWCLANREKTPADVAGIDEKLRAAVLRKNWRSIVAASGAHGIIVQLDTDIAEKIVDVPASFADSGLSRRAYCEAAIAHWLRVPKVDKDMYLVLSTYSTETWLLACHEPNDPVFADLPIPFNYEDIPDAEGRLLTLGYKKKSGRIKKDTDLYAGYAQNMTKDLAKIRSRCKEAENFCHFVESL</sequence>
<evidence type="ECO:0000313" key="2">
    <source>
        <dbReference type="Proteomes" id="UP000198639"/>
    </source>
</evidence>
<dbReference type="AlphaFoldDB" id="A0A1I1UYI8"/>
<dbReference type="EMBL" id="FOLD01000036">
    <property type="protein sequence ID" value="SFD75754.1"/>
    <property type="molecule type" value="Genomic_DNA"/>
</dbReference>
<dbReference type="Proteomes" id="UP000198639">
    <property type="component" value="Unassembled WGS sequence"/>
</dbReference>
<organism evidence="1 2">
    <name type="scientific">Massilia yuzhufengensis</name>
    <dbReference type="NCBI Taxonomy" id="1164594"/>
    <lineage>
        <taxon>Bacteria</taxon>
        <taxon>Pseudomonadati</taxon>
        <taxon>Pseudomonadota</taxon>
        <taxon>Betaproteobacteria</taxon>
        <taxon>Burkholderiales</taxon>
        <taxon>Oxalobacteraceae</taxon>
        <taxon>Telluria group</taxon>
        <taxon>Massilia</taxon>
    </lineage>
</organism>
<reference evidence="2" key="1">
    <citation type="submission" date="2016-10" db="EMBL/GenBank/DDBJ databases">
        <authorList>
            <person name="Varghese N."/>
            <person name="Submissions S."/>
        </authorList>
    </citation>
    <scope>NUCLEOTIDE SEQUENCE [LARGE SCALE GENOMIC DNA]</scope>
    <source>
        <strain evidence="2">CGMCC 1.12041</strain>
    </source>
</reference>
<protein>
    <submittedName>
        <fullName evidence="1">Uncharacterized protein</fullName>
    </submittedName>
</protein>
<gene>
    <name evidence="1" type="ORF">SAMN05216204_13625</name>
</gene>
<dbReference type="RefSeq" id="WP_143084673.1">
    <property type="nucleotide sequence ID" value="NZ_FOLD01000036.1"/>
</dbReference>
<proteinExistence type="predicted"/>
<name>A0A1I1UYI8_9BURK</name>